<keyword evidence="3" id="KW-0472">Membrane</keyword>
<dbReference type="Gene3D" id="3.40.190.10">
    <property type="entry name" value="Periplasmic binding protein-like II"/>
    <property type="match status" value="2"/>
</dbReference>
<dbReference type="SUPFAM" id="SSF53850">
    <property type="entry name" value="Periplasmic binding protein-like II"/>
    <property type="match status" value="1"/>
</dbReference>
<reference evidence="8 9" key="1">
    <citation type="journal article" date="2016" name="Int. J. Syst. Evol. Microbiol.">
        <title>Descriptions of Anaerotaenia torta gen. nov., sp. nov. and Anaerocolumna cellulosilytica gen. nov., sp. nov. isolated from a methanogenic reactor of cattle waste.</title>
        <authorList>
            <person name="Uek A."/>
            <person name="Ohtaki Y."/>
            <person name="Kaku N."/>
            <person name="Ueki K."/>
        </authorList>
    </citation>
    <scope>NUCLEOTIDE SEQUENCE [LARGE SCALE GENOMIC DNA]</scope>
    <source>
        <strain evidence="8 9">SN021</strain>
    </source>
</reference>
<evidence type="ECO:0000256" key="5">
    <source>
        <dbReference type="ARBA" id="ARBA00023288"/>
    </source>
</evidence>
<dbReference type="InterPro" id="IPR006059">
    <property type="entry name" value="SBP"/>
</dbReference>
<dbReference type="PROSITE" id="PS51257">
    <property type="entry name" value="PROKAR_LIPOPROTEIN"/>
    <property type="match status" value="1"/>
</dbReference>
<dbReference type="CDD" id="cd13580">
    <property type="entry name" value="PBP2_AlgQ_like_1"/>
    <property type="match status" value="1"/>
</dbReference>
<feature type="signal peptide" evidence="7">
    <location>
        <begin position="1"/>
        <end position="24"/>
    </location>
</feature>
<organism evidence="8 9">
    <name type="scientific">Anaerocolumna cellulosilytica</name>
    <dbReference type="NCBI Taxonomy" id="433286"/>
    <lineage>
        <taxon>Bacteria</taxon>
        <taxon>Bacillati</taxon>
        <taxon>Bacillota</taxon>
        <taxon>Clostridia</taxon>
        <taxon>Lachnospirales</taxon>
        <taxon>Lachnospiraceae</taxon>
        <taxon>Anaerocolumna</taxon>
    </lineage>
</organism>
<dbReference type="Pfam" id="PF01547">
    <property type="entry name" value="SBP_bac_1"/>
    <property type="match status" value="1"/>
</dbReference>
<sequence length="521" mass="57096">MKRRSVKKALALFLVTAMAAGSLAGCGNTSSNNGGKETNTPGTEGAAERPTISMMTFDFEGSPVSGEHSEDVIKKMEDYTNTKVNFSWVPSDNYEDKLSLTLASANDMPMIIAVGNMTAAITGAAEAGAFWDLNEFMFDAEKYPNLSQANENVNKSLTVNGQLIGIYRARDIGRNGMGYRADWAEKLGLEEPKTIEDVYNMMYAFTYNDPDGNGKNDTYGLALSKYTGPFDIIQTWFGVGNGWVEQDGKLVPVHQTEEYLEAAKWLKKMYDDGLVYKDWAVRDTATWQDSVKNGECGMFIDVLDGSRRIWDYFVNNNVPSVVDASQPASMNLVGSINNRTLATSGYNGFFVITKAADTEEKVAACLNYLDKMCDDDMMILSSYGLEGIHWEIGEDGNLVDLDAEDAVASKAYAALNQTVASIPNMKPTKVSIAKTERNILEEAVKQANIDKAVFNPASAYLVNSATYSLSGATLDQLLMDTRTQFICGEIDEAGLKKAWQQWLDLGGASVIEEVNAQYTAN</sequence>
<evidence type="ECO:0000256" key="2">
    <source>
        <dbReference type="ARBA" id="ARBA00022729"/>
    </source>
</evidence>
<evidence type="ECO:0000313" key="8">
    <source>
        <dbReference type="EMBL" id="BCJ96197.1"/>
    </source>
</evidence>
<keyword evidence="5 8" id="KW-0449">Lipoprotein</keyword>
<evidence type="ECO:0000256" key="7">
    <source>
        <dbReference type="SAM" id="SignalP"/>
    </source>
</evidence>
<feature type="region of interest" description="Disordered" evidence="6">
    <location>
        <begin position="26"/>
        <end position="49"/>
    </location>
</feature>
<accession>A0A6S6R817</accession>
<dbReference type="InterPro" id="IPR050490">
    <property type="entry name" value="Bact_solute-bd_prot1"/>
</dbReference>
<evidence type="ECO:0000256" key="3">
    <source>
        <dbReference type="ARBA" id="ARBA00023136"/>
    </source>
</evidence>
<evidence type="ECO:0000256" key="4">
    <source>
        <dbReference type="ARBA" id="ARBA00023139"/>
    </source>
</evidence>
<feature type="chain" id="PRO_5043848508" evidence="7">
    <location>
        <begin position="25"/>
        <end position="521"/>
    </location>
</feature>
<dbReference type="PANTHER" id="PTHR43649:SF33">
    <property type="entry name" value="POLYGALACTURONAN_RHAMNOGALACTURONAN-BINDING PROTEIN YTCQ"/>
    <property type="match status" value="1"/>
</dbReference>
<dbReference type="EMBL" id="AP023367">
    <property type="protein sequence ID" value="BCJ96197.1"/>
    <property type="molecule type" value="Genomic_DNA"/>
</dbReference>
<dbReference type="AlphaFoldDB" id="A0A6S6R817"/>
<keyword evidence="1" id="KW-1003">Cell membrane</keyword>
<feature type="compositionally biased region" description="Polar residues" evidence="6">
    <location>
        <begin position="27"/>
        <end position="42"/>
    </location>
</feature>
<dbReference type="RefSeq" id="WP_184091576.1">
    <property type="nucleotide sequence ID" value="NZ_AP023367.1"/>
</dbReference>
<evidence type="ECO:0000256" key="6">
    <source>
        <dbReference type="SAM" id="MobiDB-lite"/>
    </source>
</evidence>
<proteinExistence type="predicted"/>
<protein>
    <submittedName>
        <fullName evidence="8">Lipoprotein LipO</fullName>
    </submittedName>
</protein>
<keyword evidence="4" id="KW-0564">Palmitate</keyword>
<keyword evidence="2 7" id="KW-0732">Signal</keyword>
<evidence type="ECO:0000256" key="1">
    <source>
        <dbReference type="ARBA" id="ARBA00022475"/>
    </source>
</evidence>
<keyword evidence="9" id="KW-1185">Reference proteome</keyword>
<dbReference type="KEGG" id="acel:acsn021_37660"/>
<evidence type="ECO:0000313" key="9">
    <source>
        <dbReference type="Proteomes" id="UP000515561"/>
    </source>
</evidence>
<dbReference type="PANTHER" id="PTHR43649">
    <property type="entry name" value="ARABINOSE-BINDING PROTEIN-RELATED"/>
    <property type="match status" value="1"/>
</dbReference>
<gene>
    <name evidence="8" type="primary">lipO</name>
    <name evidence="8" type="ORF">acsn021_37660</name>
</gene>
<dbReference type="Proteomes" id="UP000515561">
    <property type="component" value="Chromosome"/>
</dbReference>
<name>A0A6S6R817_9FIRM</name>